<feature type="transmembrane region" description="Helical" evidence="15">
    <location>
        <begin position="102"/>
        <end position="125"/>
    </location>
</feature>
<evidence type="ECO:0000256" key="13">
    <source>
        <dbReference type="ARBA" id="ARBA00075956"/>
    </source>
</evidence>
<keyword evidence="6 15" id="KW-1133">Transmembrane helix</keyword>
<comment type="catalytic activity">
    <reaction evidence="9">
        <text>acetyl-CoA(in) = acetyl-CoA(out)</text>
        <dbReference type="Rhea" id="RHEA:75039"/>
        <dbReference type="ChEBI" id="CHEBI:57288"/>
    </reaction>
    <physiologicalReaction direction="left-to-right" evidence="9">
        <dbReference type="Rhea" id="RHEA:75040"/>
    </physiologicalReaction>
</comment>
<evidence type="ECO:0000256" key="3">
    <source>
        <dbReference type="ARBA" id="ARBA00022553"/>
    </source>
</evidence>
<evidence type="ECO:0000256" key="11">
    <source>
        <dbReference type="ARBA" id="ARBA00063974"/>
    </source>
</evidence>
<sequence length="601" mass="66631">MESSNLIRHKNGRQRKQVGGTLPPENINDMESDFSEPGIEDEREQGSLLLRGSPRRSGIRGELGNVSLLLFLYVLQGIPLGLGGSIPLILQSKNVSYKDQAFFSFVFWPFSLKLLWAPLVDALYFSRFGRRKSWLVPTQYLLGLFMLYLSAKVESLLQSKGGPDVVTLTAVFFMLAFLAATQDIAVDGWALTMLSRENVGYASTCNSVGQTAGYFLGNVLFLALESPDFCNKYLRIVPKDTGIVTLSDFLFFWGVVFLISTTLVAIFKRENVRGRRTTTTPEETQGVMETYKLLLSIIKMPTVFTFCLLLLTAKMGFSAADAVTGLKLMEAGVPKEQLALLAVPMVPLQIFLPVVISRYTAGPRPLDIFYKAFPFRLLIGLEFALLVWWTPSVKQEGAFPVYYYAVVLLSYALHQVALYSMYVACMAFHAKVSDPLIGGTYMTLLNTVTNLGGNWPSTVALWLVDPLTSKECQGAAGQSCGSSEEALVSDQTMRMGQDGVCVLFYNALKVQIILSPMFKPLAVCEGRRRLCDDTGRLLRGVCGLCCDGFSLVGVVREENEASAGAEPGCMEVQSELRRTHDQLHRRHSLVHSTFIYYTKNC</sequence>
<dbReference type="FunFam" id="1.20.1250.20:FF:000287">
    <property type="entry name" value="acetyl-coenzyme A transporter 1 isoform X1"/>
    <property type="match status" value="1"/>
</dbReference>
<dbReference type="InterPro" id="IPR036259">
    <property type="entry name" value="MFS_trans_sf"/>
</dbReference>
<dbReference type="GO" id="GO:0005789">
    <property type="term" value="C:endoplasmic reticulum membrane"/>
    <property type="evidence" value="ECO:0007669"/>
    <property type="project" value="UniProtKB-SubCell"/>
</dbReference>
<keyword evidence="4 15" id="KW-0812">Transmembrane</keyword>
<evidence type="ECO:0000256" key="4">
    <source>
        <dbReference type="ARBA" id="ARBA00022692"/>
    </source>
</evidence>
<keyword evidence="17" id="KW-1185">Reference proteome</keyword>
<keyword evidence="7 15" id="KW-0472">Membrane</keyword>
<dbReference type="InterPro" id="IPR004752">
    <property type="entry name" value="AmpG_permease/AT-1"/>
</dbReference>
<feature type="compositionally biased region" description="Basic residues" evidence="14">
    <location>
        <begin position="7"/>
        <end position="16"/>
    </location>
</feature>
<evidence type="ECO:0000256" key="14">
    <source>
        <dbReference type="SAM" id="MobiDB-lite"/>
    </source>
</evidence>
<dbReference type="Ensembl" id="ENSACLT00000004626.2">
    <property type="protein sequence ID" value="ENSACLP00000004534.1"/>
    <property type="gene ID" value="ENSACLG00000003045.2"/>
</dbReference>
<evidence type="ECO:0000313" key="16">
    <source>
        <dbReference type="Ensembl" id="ENSACLP00000004534.1"/>
    </source>
</evidence>
<feature type="transmembrane region" description="Helical" evidence="15">
    <location>
        <begin position="134"/>
        <end position="153"/>
    </location>
</feature>
<reference evidence="16 17" key="1">
    <citation type="submission" date="2018-05" db="EMBL/GenBank/DDBJ databases">
        <authorList>
            <person name="Datahose"/>
        </authorList>
    </citation>
    <scope>NUCLEOTIDE SEQUENCE</scope>
</reference>
<keyword evidence="8" id="KW-0325">Glycoprotein</keyword>
<evidence type="ECO:0000256" key="5">
    <source>
        <dbReference type="ARBA" id="ARBA00022824"/>
    </source>
</evidence>
<keyword evidence="5" id="KW-0256">Endoplasmic reticulum</keyword>
<feature type="transmembrane region" description="Helical" evidence="15">
    <location>
        <begin position="198"/>
        <end position="223"/>
    </location>
</feature>
<evidence type="ECO:0000256" key="12">
    <source>
        <dbReference type="ARBA" id="ARBA00074217"/>
    </source>
</evidence>
<evidence type="ECO:0000256" key="2">
    <source>
        <dbReference type="ARBA" id="ARBA00022448"/>
    </source>
</evidence>
<feature type="transmembrane region" description="Helical" evidence="15">
    <location>
        <begin position="401"/>
        <end position="422"/>
    </location>
</feature>
<accession>A0A3P8NIE6</accession>
<reference evidence="17" key="2">
    <citation type="submission" date="2023-03" db="EMBL/GenBank/DDBJ databases">
        <authorList>
            <consortium name="Wellcome Sanger Institute Data Sharing"/>
        </authorList>
    </citation>
    <scope>NUCLEOTIDE SEQUENCE [LARGE SCALE GENOMIC DNA]</scope>
</reference>
<evidence type="ECO:0000313" key="17">
    <source>
        <dbReference type="Proteomes" id="UP000265100"/>
    </source>
</evidence>
<evidence type="ECO:0000256" key="8">
    <source>
        <dbReference type="ARBA" id="ARBA00023180"/>
    </source>
</evidence>
<evidence type="ECO:0000256" key="7">
    <source>
        <dbReference type="ARBA" id="ARBA00023136"/>
    </source>
</evidence>
<dbReference type="Bgee" id="ENSACLG00000003045">
    <property type="expression patterns" value="Expressed in liver and 7 other cell types or tissues"/>
</dbReference>
<name>A0A3P8NIE6_ASTCA</name>
<dbReference type="Pfam" id="PF13000">
    <property type="entry name" value="Acatn"/>
    <property type="match status" value="2"/>
</dbReference>
<keyword evidence="3" id="KW-0597">Phosphoprotein</keyword>
<reference evidence="16" key="4">
    <citation type="submission" date="2025-09" db="UniProtKB">
        <authorList>
            <consortium name="Ensembl"/>
        </authorList>
    </citation>
    <scope>IDENTIFICATION</scope>
</reference>
<comment type="similarity">
    <text evidence="10">Belongs to the SLC33A transporter family.</text>
</comment>
<dbReference type="OMA" id="RRKSWIM"/>
<dbReference type="AlphaFoldDB" id="A0A3P8NIE6"/>
<feature type="transmembrane region" description="Helical" evidence="15">
    <location>
        <begin position="368"/>
        <end position="389"/>
    </location>
</feature>
<proteinExistence type="inferred from homology"/>
<dbReference type="Proteomes" id="UP000265100">
    <property type="component" value="Chromosome 14"/>
</dbReference>
<dbReference type="GO" id="GO:0008521">
    <property type="term" value="F:acetyl-CoA transmembrane transporter activity"/>
    <property type="evidence" value="ECO:0007669"/>
    <property type="project" value="InterPro"/>
</dbReference>
<evidence type="ECO:0000256" key="15">
    <source>
        <dbReference type="SAM" id="Phobius"/>
    </source>
</evidence>
<dbReference type="GO" id="GO:0035348">
    <property type="term" value="P:acetyl-CoA transmembrane transport"/>
    <property type="evidence" value="ECO:0007669"/>
    <property type="project" value="InterPro"/>
</dbReference>
<feature type="region of interest" description="Disordered" evidence="14">
    <location>
        <begin position="1"/>
        <end position="39"/>
    </location>
</feature>
<evidence type="ECO:0000256" key="9">
    <source>
        <dbReference type="ARBA" id="ARBA00051707"/>
    </source>
</evidence>
<evidence type="ECO:0000256" key="1">
    <source>
        <dbReference type="ARBA" id="ARBA00004477"/>
    </source>
</evidence>
<dbReference type="PANTHER" id="PTHR12778:SF9">
    <property type="entry name" value="ACETYL-COENZYME A TRANSPORTER 1"/>
    <property type="match status" value="1"/>
</dbReference>
<feature type="transmembrane region" description="Helical" evidence="15">
    <location>
        <begin position="337"/>
        <end position="356"/>
    </location>
</feature>
<feature type="transmembrane region" description="Helical" evidence="15">
    <location>
        <begin position="66"/>
        <end position="90"/>
    </location>
</feature>
<organism evidence="16 17">
    <name type="scientific">Astatotilapia calliptera</name>
    <name type="common">Eastern happy</name>
    <name type="synonym">Chromis callipterus</name>
    <dbReference type="NCBI Taxonomy" id="8154"/>
    <lineage>
        <taxon>Eukaryota</taxon>
        <taxon>Metazoa</taxon>
        <taxon>Chordata</taxon>
        <taxon>Craniata</taxon>
        <taxon>Vertebrata</taxon>
        <taxon>Euteleostomi</taxon>
        <taxon>Actinopterygii</taxon>
        <taxon>Neopterygii</taxon>
        <taxon>Teleostei</taxon>
        <taxon>Neoteleostei</taxon>
        <taxon>Acanthomorphata</taxon>
        <taxon>Ovalentaria</taxon>
        <taxon>Cichlomorphae</taxon>
        <taxon>Cichliformes</taxon>
        <taxon>Cichlidae</taxon>
        <taxon>African cichlids</taxon>
        <taxon>Pseudocrenilabrinae</taxon>
        <taxon>Haplochromini</taxon>
        <taxon>Astatotilapia</taxon>
    </lineage>
</organism>
<comment type="subcellular location">
    <subcellularLocation>
        <location evidence="1">Endoplasmic reticulum membrane</location>
        <topology evidence="1">Multi-pass membrane protein</topology>
    </subcellularLocation>
</comment>
<evidence type="ECO:0000256" key="10">
    <source>
        <dbReference type="ARBA" id="ARBA00061205"/>
    </source>
</evidence>
<dbReference type="SUPFAM" id="SSF103473">
    <property type="entry name" value="MFS general substrate transporter"/>
    <property type="match status" value="1"/>
</dbReference>
<reference evidence="16" key="3">
    <citation type="submission" date="2025-08" db="UniProtKB">
        <authorList>
            <consortium name="Ensembl"/>
        </authorList>
    </citation>
    <scope>IDENTIFICATION</scope>
</reference>
<comment type="subunit">
    <text evidence="11">Homodimerizes.</text>
</comment>
<keyword evidence="2" id="KW-0813">Transport</keyword>
<feature type="transmembrane region" description="Helical" evidence="15">
    <location>
        <begin position="243"/>
        <end position="267"/>
    </location>
</feature>
<protein>
    <recommendedName>
        <fullName evidence="12">Acetyl-coenzyme A transporter 1</fullName>
    </recommendedName>
    <alternativeName>
        <fullName evidence="13">Solute carrier family 33 member 1</fullName>
    </alternativeName>
</protein>
<evidence type="ECO:0000256" key="6">
    <source>
        <dbReference type="ARBA" id="ARBA00022989"/>
    </source>
</evidence>
<dbReference type="GeneTree" id="ENSGT00940000154019"/>
<feature type="compositionally biased region" description="Acidic residues" evidence="14">
    <location>
        <begin position="28"/>
        <end position="39"/>
    </location>
</feature>
<feature type="transmembrane region" description="Helical" evidence="15">
    <location>
        <begin position="165"/>
        <end position="186"/>
    </location>
</feature>
<dbReference type="PANTHER" id="PTHR12778">
    <property type="entry name" value="SOLUTE CARRIER FAMILY 33 ACETYL-COA TRANSPORTER -RELATED"/>
    <property type="match status" value="1"/>
</dbReference>
<feature type="transmembrane region" description="Helical" evidence="15">
    <location>
        <begin position="293"/>
        <end position="317"/>
    </location>
</feature>
<dbReference type="InterPro" id="IPR024371">
    <property type="entry name" value="AcetylCoA_trans_1-like"/>
</dbReference>
<dbReference type="STRING" id="8154.ENSACLP00000004552"/>